<dbReference type="InterPro" id="IPR043127">
    <property type="entry name" value="Sec-1-like_dom3a"/>
</dbReference>
<comment type="similarity">
    <text evidence="1">Belongs to the STXBP/unc-18/SEC1 family.</text>
</comment>
<dbReference type="Proteomes" id="UP000094285">
    <property type="component" value="Unassembled WGS sequence"/>
</dbReference>
<dbReference type="InterPro" id="IPR036045">
    <property type="entry name" value="Sec1-like_sf"/>
</dbReference>
<evidence type="ECO:0000313" key="2">
    <source>
        <dbReference type="EMBL" id="ODV76626.1"/>
    </source>
</evidence>
<dbReference type="STRING" id="984487.A0A1E4SAX4"/>
<protein>
    <submittedName>
        <fullName evidence="2">Sec1-like protein</fullName>
    </submittedName>
</protein>
<organism evidence="2 3">
    <name type="scientific">Suhomyces tanzawaensis NRRL Y-17324</name>
    <dbReference type="NCBI Taxonomy" id="984487"/>
    <lineage>
        <taxon>Eukaryota</taxon>
        <taxon>Fungi</taxon>
        <taxon>Dikarya</taxon>
        <taxon>Ascomycota</taxon>
        <taxon>Saccharomycotina</taxon>
        <taxon>Pichiomycetes</taxon>
        <taxon>Debaryomycetaceae</taxon>
        <taxon>Suhomyces</taxon>
    </lineage>
</organism>
<dbReference type="EMBL" id="KV453918">
    <property type="protein sequence ID" value="ODV76626.1"/>
    <property type="molecule type" value="Genomic_DNA"/>
</dbReference>
<accession>A0A1E4SAX4</accession>
<keyword evidence="3" id="KW-1185">Reference proteome</keyword>
<dbReference type="RefSeq" id="XP_020061748.1">
    <property type="nucleotide sequence ID" value="XM_020206317.1"/>
</dbReference>
<name>A0A1E4SAX4_9ASCO</name>
<reference evidence="3" key="1">
    <citation type="submission" date="2016-05" db="EMBL/GenBank/DDBJ databases">
        <title>Comparative genomics of biotechnologically important yeasts.</title>
        <authorList>
            <consortium name="DOE Joint Genome Institute"/>
            <person name="Riley R."/>
            <person name="Haridas S."/>
            <person name="Wolfe K.H."/>
            <person name="Lopes M.R."/>
            <person name="Hittinger C.T."/>
            <person name="Goker M."/>
            <person name="Salamov A."/>
            <person name="Wisecaver J."/>
            <person name="Long T.M."/>
            <person name="Aerts A.L."/>
            <person name="Barry K."/>
            <person name="Choi C."/>
            <person name="Clum A."/>
            <person name="Coughlan A.Y."/>
            <person name="Deshpande S."/>
            <person name="Douglass A.P."/>
            <person name="Hanson S.J."/>
            <person name="Klenk H.-P."/>
            <person name="Labutti K."/>
            <person name="Lapidus A."/>
            <person name="Lindquist E."/>
            <person name="Lipzen A."/>
            <person name="Meier-Kolthoff J.P."/>
            <person name="Ohm R.A."/>
            <person name="Otillar R.P."/>
            <person name="Pangilinan J."/>
            <person name="Peng Y."/>
            <person name="Rokas A."/>
            <person name="Rosa C.A."/>
            <person name="Scheuner C."/>
            <person name="Sibirny A.A."/>
            <person name="Slot J.C."/>
            <person name="Stielow J.B."/>
            <person name="Sun H."/>
            <person name="Kurtzman C.P."/>
            <person name="Blackwell M."/>
            <person name="Grigoriev I.V."/>
            <person name="Jeffries T.W."/>
        </authorList>
    </citation>
    <scope>NUCLEOTIDE SEQUENCE [LARGE SCALE GENOMIC DNA]</scope>
    <source>
        <strain evidence="3">NRRL Y-17324</strain>
    </source>
</reference>
<sequence length="669" mass="76594">MSFNTQTLESLTATLARVLTSNNLLVLDRLLSPLINHLTSFLNLKQSGKFNNLIWLDEPQQTEVFDSFNGLIVLLQESPSNLALLAQLYNTVPKSLKIHLIVSDLSKSFLYQLNDTLAGNLNFRSLLHFQQSQISLTTRIKAYSWKTFPIEDEFVLFSDLQLDAHIDHYLDEPLKQVNELASALIQVMFPSDTSFKHKLRNIYGKGDHAKLFIDLLNDHKIPEYLNASLNPLELEFYRTKFASNTDLVVLERNLDYTSVLFNQLNYHGLINDLFGMEFTQIVNIPEDVEDEKISKNLKDDVLYNNTLKHLNFSSSGLKLSKLAKYVQQQFKLKDNKSDDLDDIKKIVSSLGSLTLKQDLIKKHTMISEAIISKINAEYEEYLVFQNDLFENDYKSHLASIKHFIDSNFDQQLIFSSLILVSIVNNGIKERDFEWILQDCMDLFGLETALALEKLITYKLIRLLHESSGDFFSNLGITSAPEEVEKPNTVGITAGQDVYSSNYALIDKYWNLHPIDEDIAPANGDDEEDVSLIDSYQNPSFTLPSNTVPILYRLVEALYFRDFLKYKPTNNLKKRPNWENLQTDMFGGATVDINVDDRSDIRGKRVNGTEAQPRGSEYLVIVLLGGITRAEITCFKYLQQKLDRHNKRKKLVVLTSGIVNNRSMLEFFTG</sequence>
<dbReference type="OrthoDB" id="10262287at2759"/>
<dbReference type="PANTHER" id="PTHR11679">
    <property type="entry name" value="VESICLE PROTEIN SORTING-ASSOCIATED"/>
    <property type="match status" value="1"/>
</dbReference>
<dbReference type="Gene3D" id="3.90.830.10">
    <property type="entry name" value="Syntaxin Binding Protein 1, Chain A, domain 2"/>
    <property type="match status" value="1"/>
</dbReference>
<dbReference type="GO" id="GO:0016192">
    <property type="term" value="P:vesicle-mediated transport"/>
    <property type="evidence" value="ECO:0007669"/>
    <property type="project" value="InterPro"/>
</dbReference>
<dbReference type="SUPFAM" id="SSF56815">
    <property type="entry name" value="Sec1/munc18-like (SM) proteins"/>
    <property type="match status" value="1"/>
</dbReference>
<dbReference type="GeneID" id="30980454"/>
<dbReference type="Gene3D" id="3.40.50.1910">
    <property type="match status" value="1"/>
</dbReference>
<dbReference type="InterPro" id="IPR043155">
    <property type="entry name" value="VPS33_dom3b"/>
</dbReference>
<dbReference type="AlphaFoldDB" id="A0A1E4SAX4"/>
<dbReference type="InterPro" id="IPR001619">
    <property type="entry name" value="Sec1-like"/>
</dbReference>
<gene>
    <name evidence="2" type="ORF">CANTADRAFT_147893</name>
</gene>
<dbReference type="Pfam" id="PF00995">
    <property type="entry name" value="Sec1"/>
    <property type="match status" value="1"/>
</dbReference>
<evidence type="ECO:0000313" key="3">
    <source>
        <dbReference type="Proteomes" id="UP000094285"/>
    </source>
</evidence>
<dbReference type="InterPro" id="IPR027482">
    <property type="entry name" value="Sec1-like_dom2"/>
</dbReference>
<dbReference type="Gene3D" id="1.25.40.850">
    <property type="match status" value="1"/>
</dbReference>
<evidence type="ECO:0000256" key="1">
    <source>
        <dbReference type="ARBA" id="ARBA00009884"/>
    </source>
</evidence>
<proteinExistence type="inferred from homology"/>